<dbReference type="AlphaFoldDB" id="A0A833W368"/>
<gene>
    <name evidence="2" type="ORF">E2986_05677</name>
</gene>
<dbReference type="PANTHER" id="PTHR46518">
    <property type="entry name" value="COILED-COIL DOMAIN-CONTAINING PROTEIN 151"/>
    <property type="match status" value="1"/>
</dbReference>
<organism evidence="2 3">
    <name type="scientific">Frieseomelitta varia</name>
    <dbReference type="NCBI Taxonomy" id="561572"/>
    <lineage>
        <taxon>Eukaryota</taxon>
        <taxon>Metazoa</taxon>
        <taxon>Ecdysozoa</taxon>
        <taxon>Arthropoda</taxon>
        <taxon>Hexapoda</taxon>
        <taxon>Insecta</taxon>
        <taxon>Pterygota</taxon>
        <taxon>Neoptera</taxon>
        <taxon>Endopterygota</taxon>
        <taxon>Hymenoptera</taxon>
        <taxon>Apocrita</taxon>
        <taxon>Aculeata</taxon>
        <taxon>Apoidea</taxon>
        <taxon>Anthophila</taxon>
        <taxon>Apidae</taxon>
        <taxon>Frieseomelitta</taxon>
    </lineage>
</organism>
<keyword evidence="1" id="KW-0175">Coiled coil</keyword>
<protein>
    <submittedName>
        <fullName evidence="2">Uncharacterized protein</fullName>
    </submittedName>
</protein>
<accession>A0A833W368</accession>
<sequence length="574" mass="68008">MLLQKQIPLTFRRIKDVRWSIKDKLEQYRGILKLYAREKKIRLQDAAKLKKKISWQLNIYKRDIKNYRQIVNEITKATPKGHVYSLLQSRKNLRLKYHGRETQHIYDSIYEENHRKRCQLDKLRYEKKRKMKQCFELQVEHAELCNIYKEEKDEPWTLDRAQQRLVSRYQKSIARQNAAKAINLTYTYILEILRKDAVYHETLLDSLNQNRTSQCKVILRTTIMGQLATEETNDIELKYKRIAQNVWSNMKEREHMLAFVREQVEDLWSFAQSLIRTEAKISYLMKVNEEKKDDRLNFFVYSQQSEAILTTEVIRAGITSNEALEKQIRSLEEIFGRIKNSLLVHSYQELLLRLEEQMKQRTRLLEQFNRNVKERDSLLSKKNEALSTLSNFEHSLVASVEEYNADKNILLEQIAMQKKHELERKNLKKERGELLMDIRAALQNMVAMLVCVKRGNRIAAKKPIEESEKQFDIPMIEKMEVEGSLALLSTVSRKVGALFGMSNFEFDKDREEKAKDLYQTYVSNYRSTIKFKDAEVEPTGRLIVEHEAIDPSVPTRAEIKLKSKQAVEAYLRLE</sequence>
<dbReference type="InterPro" id="IPR033192">
    <property type="entry name" value="ODAD3"/>
</dbReference>
<evidence type="ECO:0000256" key="1">
    <source>
        <dbReference type="SAM" id="Coils"/>
    </source>
</evidence>
<dbReference type="Proteomes" id="UP000655588">
    <property type="component" value="Unassembled WGS sequence"/>
</dbReference>
<proteinExistence type="predicted"/>
<comment type="caution">
    <text evidence="2">The sequence shown here is derived from an EMBL/GenBank/DDBJ whole genome shotgun (WGS) entry which is preliminary data.</text>
</comment>
<name>A0A833W368_9HYME</name>
<dbReference type="GO" id="GO:0035253">
    <property type="term" value="C:ciliary rootlet"/>
    <property type="evidence" value="ECO:0007669"/>
    <property type="project" value="TreeGrafter"/>
</dbReference>
<dbReference type="GO" id="GO:0097542">
    <property type="term" value="C:ciliary tip"/>
    <property type="evidence" value="ECO:0007669"/>
    <property type="project" value="TreeGrafter"/>
</dbReference>
<dbReference type="EMBL" id="WNWW01000708">
    <property type="protein sequence ID" value="KAF3422442.1"/>
    <property type="molecule type" value="Genomic_DNA"/>
</dbReference>
<feature type="coiled-coil region" evidence="1">
    <location>
        <begin position="321"/>
        <end position="371"/>
    </location>
</feature>
<dbReference type="GO" id="GO:0036158">
    <property type="term" value="P:outer dynein arm assembly"/>
    <property type="evidence" value="ECO:0007669"/>
    <property type="project" value="InterPro"/>
</dbReference>
<reference evidence="2" key="1">
    <citation type="submission" date="2019-11" db="EMBL/GenBank/DDBJ databases">
        <title>The nuclear and mitochondrial genomes of Frieseomelitta varia - a highly eusocial stingless bee (Meliponini) with a permanently sterile worker caste.</title>
        <authorList>
            <person name="Freitas F.C.P."/>
            <person name="Lourenco A.P."/>
            <person name="Nunes F.M.F."/>
            <person name="Paschoal A.R."/>
            <person name="Abreu F.C.P."/>
            <person name="Barbin F.O."/>
            <person name="Bataglia L."/>
            <person name="Cardoso-Junior C.A.M."/>
            <person name="Cervoni M.S."/>
            <person name="Silva S.R."/>
            <person name="Dalarmi F."/>
            <person name="Del Lama M.A."/>
            <person name="Depintor T.S."/>
            <person name="Ferreira K.M."/>
            <person name="Goria P.S."/>
            <person name="Jaskot M.C."/>
            <person name="Lago D.C."/>
            <person name="Luna-Lucena D."/>
            <person name="Moda L.M."/>
            <person name="Nascimento L."/>
            <person name="Pedrino M."/>
            <person name="Rabico F.O."/>
            <person name="Sanches F.C."/>
            <person name="Santos D.E."/>
            <person name="Santos C.G."/>
            <person name="Vieira J."/>
            <person name="Lopes T.F."/>
            <person name="Barchuk A.R."/>
            <person name="Hartfelder K."/>
            <person name="Simoes Z.L.P."/>
            <person name="Bitondi M.M.G."/>
            <person name="Pinheiro D.G."/>
        </authorList>
    </citation>
    <scope>NUCLEOTIDE SEQUENCE</scope>
    <source>
        <strain evidence="2">USP_RPSP 00005682</strain>
        <tissue evidence="2">Whole individual</tissue>
    </source>
</reference>
<dbReference type="GO" id="GO:0036064">
    <property type="term" value="C:ciliary basal body"/>
    <property type="evidence" value="ECO:0007669"/>
    <property type="project" value="TreeGrafter"/>
</dbReference>
<dbReference type="GO" id="GO:0003341">
    <property type="term" value="P:cilium movement"/>
    <property type="evidence" value="ECO:0007669"/>
    <property type="project" value="InterPro"/>
</dbReference>
<dbReference type="PANTHER" id="PTHR46518:SF1">
    <property type="entry name" value="OUTER DYNEIN ARM-DOCKING COMPLEX SUBUNIT 3"/>
    <property type="match status" value="1"/>
</dbReference>
<keyword evidence="3" id="KW-1185">Reference proteome</keyword>
<evidence type="ECO:0000313" key="2">
    <source>
        <dbReference type="EMBL" id="KAF3422442.1"/>
    </source>
</evidence>
<evidence type="ECO:0000313" key="3">
    <source>
        <dbReference type="Proteomes" id="UP000655588"/>
    </source>
</evidence>